<accession>F8TTZ6</accession>
<reference evidence="2 3" key="6">
    <citation type="journal article" date="1999" name="Virology">
        <title>Chlorella virus PBCV-1 encodes a functional homospermidine synthase.</title>
        <authorList>
            <person name="Kaiser A."/>
            <person name="Vollmert M."/>
            <person name="Tholl D."/>
            <person name="Graves M.V."/>
            <person name="Gurnon J.R."/>
            <person name="Xing W."/>
            <person name="Lisec A.D."/>
            <person name="Nickerson K.W."/>
            <person name="Van Etten J.L."/>
        </authorList>
    </citation>
    <scope>NUCLEOTIDE SEQUENCE [LARGE SCALE GENOMIC DNA]</scope>
</reference>
<dbReference type="RefSeq" id="YP_004678912.1">
    <property type="nucleotide sequence ID" value="NC_000852.5"/>
</dbReference>
<reference evidence="2 3" key="4">
    <citation type="journal article" date="1996" name="Virology">
        <title>Analysis of 76 kb of the chlorella virus PBCV-1 330-kb genome: map positions 182 to 258.</title>
        <authorList>
            <person name="Kutish G.F."/>
            <person name="Li Y."/>
            <person name="Lu Z."/>
            <person name="Furuta M."/>
            <person name="Rock D.L."/>
            <person name="Van Etten J.L."/>
        </authorList>
    </citation>
    <scope>NUCLEOTIDE SEQUENCE [LARGE SCALE GENOMIC DNA]</scope>
</reference>
<keyword evidence="1" id="KW-0472">Membrane</keyword>
<dbReference type="GeneID" id="10971210"/>
<dbReference type="KEGG" id="vg:10971210"/>
<organism evidence="2 3">
    <name type="scientific">Paramecium bursaria Chlorella virus 1</name>
    <name type="common">PBCV-1</name>
    <dbReference type="NCBI Taxonomy" id="10506"/>
    <lineage>
        <taxon>Viruses</taxon>
        <taxon>Varidnaviria</taxon>
        <taxon>Bamfordvirae</taxon>
        <taxon>Nucleocytoviricota</taxon>
        <taxon>Megaviricetes</taxon>
        <taxon>Algavirales</taxon>
        <taxon>Phycodnaviridae</taxon>
        <taxon>Chlorovirus</taxon>
        <taxon>Chlorovirus vanettense</taxon>
    </lineage>
</organism>
<dbReference type="Proteomes" id="UP000000862">
    <property type="component" value="Segment"/>
</dbReference>
<name>F8TTZ6_PBCV1</name>
<evidence type="ECO:0000313" key="3">
    <source>
        <dbReference type="Proteomes" id="UP000000862"/>
    </source>
</evidence>
<keyword evidence="1" id="KW-1133">Transmembrane helix</keyword>
<proteinExistence type="predicted"/>
<reference evidence="2 3" key="8">
    <citation type="journal article" date="2010" name="J. Virol.">
        <title>Microarray analysis of Paramecium bursaria chlorella virus 1 transcription.</title>
        <authorList>
            <person name="Yanai-Balser G.M."/>
            <person name="Duncan G.A."/>
            <person name="Eudy J.D."/>
            <person name="Wang D."/>
            <person name="Li X."/>
            <person name="Agarkova I.V."/>
            <person name="Dunigan D.D."/>
            <person name="Van Etten J.L."/>
        </authorList>
    </citation>
    <scope>NUCLEOTIDE SEQUENCE [LARGE SCALE GENOMIC DNA]</scope>
</reference>
<keyword evidence="1" id="KW-0812">Transmembrane</keyword>
<reference evidence="2 3" key="2">
    <citation type="journal article" date="1995" name="Virology">
        <title>Analysis of 43 kb of the Chlorella virus PBCV-1 330-kb genome: map positions 45 to 88.</title>
        <authorList>
            <person name="Li Y."/>
            <person name="Lu Z."/>
            <person name="Burbank D.E."/>
            <person name="Kutish G.F."/>
            <person name="Rock D.L."/>
            <person name="Van Etten J.L."/>
        </authorList>
    </citation>
    <scope>NUCLEOTIDE SEQUENCE [LARGE SCALE GENOMIC DNA]</scope>
</reference>
<reference evidence="2 3" key="1">
    <citation type="journal article" date="1995" name="Virology">
        <title>Analysis of 45 kb of DNA located at the left end of the chlorella virus PBCV-1 genome.</title>
        <authorList>
            <person name="Lu Z."/>
            <person name="Li Y."/>
            <person name="Zhang Y."/>
            <person name="Kutish G.F."/>
            <person name="Rock D.L."/>
            <person name="Van Etten J.L."/>
        </authorList>
    </citation>
    <scope>NUCLEOTIDE SEQUENCE [LARGE SCALE GENOMIC DNA]</scope>
</reference>
<reference evidence="2 3" key="3">
    <citation type="journal article" date="1996" name="Virology">
        <title>Analysis of 94 kb of the chlorella virus PBCV-1 330-kb genome: map positions 88 to 182.</title>
        <authorList>
            <person name="Lu Z."/>
            <person name="Li Y."/>
            <person name="Que Q."/>
            <person name="Kutish G.F."/>
            <person name="Rock D.L."/>
            <person name="Van Etten J.L."/>
        </authorList>
    </citation>
    <scope>NUCLEOTIDE SEQUENCE [LARGE SCALE GENOMIC DNA]</scope>
</reference>
<feature type="transmembrane region" description="Helical" evidence="1">
    <location>
        <begin position="32"/>
        <end position="50"/>
    </location>
</feature>
<evidence type="ECO:0000313" key="2">
    <source>
        <dbReference type="EMBL" id="AEI70057.1"/>
    </source>
</evidence>
<organismHost>
    <name type="scientific">Chlorella</name>
    <dbReference type="NCBI Taxonomy" id="3071"/>
</organismHost>
<protein>
    <submittedName>
        <fullName evidence="2">Uncharacterized protein</fullName>
    </submittedName>
</protein>
<dbReference type="EMBL" id="JF411744">
    <property type="protein sequence ID" value="AEI70057.1"/>
    <property type="molecule type" value="Genomic_DNA"/>
</dbReference>
<reference evidence="2 3" key="5">
    <citation type="journal article" date="1997" name="Virology">
        <title>Analysis of 74 kb of DNA located at the right end of the 330-kb chlorella virus PBCV-1 genome.</title>
        <authorList>
            <person name="Li Y."/>
            <person name="Lu Z."/>
            <person name="Sun L."/>
            <person name="Ropp S."/>
            <person name="Kutish G.F."/>
            <person name="Rock D.L."/>
            <person name="Van Etten J.L."/>
        </authorList>
    </citation>
    <scope>NUCLEOTIDE SEQUENCE [LARGE SCALE GENOMIC DNA]</scope>
</reference>
<keyword evidence="3" id="KW-1185">Reference proteome</keyword>
<reference evidence="2 3" key="7">
    <citation type="journal article" date="2000" name="Virology">
        <title>Characterization of a beta-1,3-glucanase encoded by chlorella virus PBCV-1.</title>
        <authorList>
            <person name="Sun L."/>
            <person name="Gurnon J.R."/>
            <person name="Adams B.J."/>
            <person name="Graves M.V."/>
            <person name="Van Etten J.L."/>
        </authorList>
    </citation>
    <scope>NUCLEOTIDE SEQUENCE [LARGE SCALE GENOMIC DNA]</scope>
</reference>
<evidence type="ECO:0000256" key="1">
    <source>
        <dbReference type="SAM" id="Phobius"/>
    </source>
</evidence>
<gene>
    <name evidence="2" type="primary">a204aL</name>
</gene>
<sequence>MLSLLELEALLFELGDLSADPSMRSRLFVEEALILILLNIILITRSHYLCKDD</sequence>